<proteinExistence type="predicted"/>
<reference evidence="1 2" key="1">
    <citation type="journal article" date="2018" name="Sci. Data">
        <title>The draft genome sequence of cork oak.</title>
        <authorList>
            <person name="Ramos A.M."/>
            <person name="Usie A."/>
            <person name="Barbosa P."/>
            <person name="Barros P.M."/>
            <person name="Capote T."/>
            <person name="Chaves I."/>
            <person name="Simoes F."/>
            <person name="Abreu I."/>
            <person name="Carrasquinho I."/>
            <person name="Faro C."/>
            <person name="Guimaraes J.B."/>
            <person name="Mendonca D."/>
            <person name="Nobrega F."/>
            <person name="Rodrigues L."/>
            <person name="Saibo N.J.M."/>
            <person name="Varela M.C."/>
            <person name="Egas C."/>
            <person name="Matos J."/>
            <person name="Miguel C.M."/>
            <person name="Oliveira M.M."/>
            <person name="Ricardo C.P."/>
            <person name="Goncalves S."/>
        </authorList>
    </citation>
    <scope>NUCLEOTIDE SEQUENCE [LARGE SCALE GENOMIC DNA]</scope>
    <source>
        <strain evidence="2">cv. HL8</strain>
    </source>
</reference>
<dbReference type="Proteomes" id="UP000237347">
    <property type="component" value="Unassembled WGS sequence"/>
</dbReference>
<evidence type="ECO:0000313" key="2">
    <source>
        <dbReference type="Proteomes" id="UP000237347"/>
    </source>
</evidence>
<protein>
    <submittedName>
        <fullName evidence="1">Protochlorophyllide-dependent translocon component 52</fullName>
    </submittedName>
</protein>
<keyword evidence="2" id="KW-1185">Reference proteome</keyword>
<name>A0AAW0KTH8_QUESU</name>
<comment type="caution">
    <text evidence="1">The sequence shown here is derived from an EMBL/GenBank/DDBJ whole genome shotgun (WGS) entry which is preliminary data.</text>
</comment>
<dbReference type="EMBL" id="PKMF04000230">
    <property type="protein sequence ID" value="KAK7841921.1"/>
    <property type="molecule type" value="Genomic_DNA"/>
</dbReference>
<accession>A0AAW0KTH8</accession>
<gene>
    <name evidence="1" type="primary">PTC52_1</name>
    <name evidence="1" type="ORF">CFP56_014684</name>
</gene>
<evidence type="ECO:0000313" key="1">
    <source>
        <dbReference type="EMBL" id="KAK7841921.1"/>
    </source>
</evidence>
<sequence>MDRSKFIAPYLFYACLKPDDQDNGSESSAGTRKERKIMDVGPANWQKACFVPTKSDAFVIGFRKWINKYAGGQVDWRGKYSGALPPTPSMDSS</sequence>
<organism evidence="1 2">
    <name type="scientific">Quercus suber</name>
    <name type="common">Cork oak</name>
    <dbReference type="NCBI Taxonomy" id="58331"/>
    <lineage>
        <taxon>Eukaryota</taxon>
        <taxon>Viridiplantae</taxon>
        <taxon>Streptophyta</taxon>
        <taxon>Embryophyta</taxon>
        <taxon>Tracheophyta</taxon>
        <taxon>Spermatophyta</taxon>
        <taxon>Magnoliopsida</taxon>
        <taxon>eudicotyledons</taxon>
        <taxon>Gunneridae</taxon>
        <taxon>Pentapetalae</taxon>
        <taxon>rosids</taxon>
        <taxon>fabids</taxon>
        <taxon>Fagales</taxon>
        <taxon>Fagaceae</taxon>
        <taxon>Quercus</taxon>
    </lineage>
</organism>
<dbReference type="AlphaFoldDB" id="A0AAW0KTH8"/>